<keyword evidence="6" id="KW-1185">Reference proteome</keyword>
<dbReference type="SUPFAM" id="SSF74924">
    <property type="entry name" value="Cap-Gly domain"/>
    <property type="match status" value="1"/>
</dbReference>
<dbReference type="InterPro" id="IPR000938">
    <property type="entry name" value="CAP-Gly_domain"/>
</dbReference>
<dbReference type="PROSITE" id="PS50245">
    <property type="entry name" value="CAP_GLY_2"/>
    <property type="match status" value="1"/>
</dbReference>
<proteinExistence type="predicted"/>
<dbReference type="Pfam" id="PF01302">
    <property type="entry name" value="CAP_GLY"/>
    <property type="match status" value="1"/>
</dbReference>
<protein>
    <recommendedName>
        <fullName evidence="1">Tubulin-specific chaperone E</fullName>
    </recommendedName>
    <alternativeName>
        <fullName evidence="3">Tubulin-folding cofactor E</fullName>
    </alternativeName>
</protein>
<dbReference type="SUPFAM" id="SSF47954">
    <property type="entry name" value="Cyclin-like"/>
    <property type="match status" value="3"/>
</dbReference>
<evidence type="ECO:0000256" key="2">
    <source>
        <dbReference type="ARBA" id="ARBA00023127"/>
    </source>
</evidence>
<dbReference type="GO" id="GO:0006357">
    <property type="term" value="P:regulation of transcription by RNA polymerase II"/>
    <property type="evidence" value="ECO:0007669"/>
    <property type="project" value="InterPro"/>
</dbReference>
<dbReference type="Gene3D" id="1.10.472.10">
    <property type="entry name" value="Cyclin-like"/>
    <property type="match status" value="3"/>
</dbReference>
<dbReference type="OrthoDB" id="5273213at2759"/>
<dbReference type="PANTHER" id="PTHR10026">
    <property type="entry name" value="CYCLIN"/>
    <property type="match status" value="1"/>
</dbReference>
<dbReference type="InterPro" id="IPR006671">
    <property type="entry name" value="Cyclin_N"/>
</dbReference>
<evidence type="ECO:0000313" key="5">
    <source>
        <dbReference type="EMBL" id="KIH60098.1"/>
    </source>
</evidence>
<dbReference type="Gene3D" id="2.30.30.190">
    <property type="entry name" value="CAP Gly-rich-like domain"/>
    <property type="match status" value="1"/>
</dbReference>
<reference evidence="5 6" key="1">
    <citation type="submission" date="2013-12" db="EMBL/GenBank/DDBJ databases">
        <title>Draft genome of the parsitic nematode Ancylostoma duodenale.</title>
        <authorList>
            <person name="Mitreva M."/>
        </authorList>
    </citation>
    <scope>NUCLEOTIDE SEQUENCE [LARGE SCALE GENOMIC DNA]</scope>
    <source>
        <strain evidence="5 6">Zhejiang</strain>
    </source>
</reference>
<dbReference type="SMART" id="SM01052">
    <property type="entry name" value="CAP_GLY"/>
    <property type="match status" value="1"/>
</dbReference>
<dbReference type="Pfam" id="PF00134">
    <property type="entry name" value="Cyclin_N"/>
    <property type="match status" value="1"/>
</dbReference>
<feature type="domain" description="CAP-Gly" evidence="4">
    <location>
        <begin position="21"/>
        <end position="51"/>
    </location>
</feature>
<organism evidence="5 6">
    <name type="scientific">Ancylostoma duodenale</name>
    <dbReference type="NCBI Taxonomy" id="51022"/>
    <lineage>
        <taxon>Eukaryota</taxon>
        <taxon>Metazoa</taxon>
        <taxon>Ecdysozoa</taxon>
        <taxon>Nematoda</taxon>
        <taxon>Chromadorea</taxon>
        <taxon>Rhabditida</taxon>
        <taxon>Rhabditina</taxon>
        <taxon>Rhabditomorpha</taxon>
        <taxon>Strongyloidea</taxon>
        <taxon>Ancylostomatidae</taxon>
        <taxon>Ancylostomatinae</taxon>
        <taxon>Ancylostoma</taxon>
    </lineage>
</organism>
<dbReference type="InterPro" id="IPR036859">
    <property type="entry name" value="CAP-Gly_dom_sf"/>
</dbReference>
<dbReference type="SUPFAM" id="SSF52058">
    <property type="entry name" value="L domain-like"/>
    <property type="match status" value="2"/>
</dbReference>
<dbReference type="Gene3D" id="3.80.10.10">
    <property type="entry name" value="Ribonuclease Inhibitor"/>
    <property type="match status" value="4"/>
</dbReference>
<dbReference type="InterPro" id="IPR043198">
    <property type="entry name" value="Cyclin/Ssn8"/>
</dbReference>
<dbReference type="InterPro" id="IPR036915">
    <property type="entry name" value="Cyclin-like_sf"/>
</dbReference>
<dbReference type="InterPro" id="IPR032675">
    <property type="entry name" value="LRR_dom_sf"/>
</dbReference>
<sequence length="1056" mass="117659">MAQVGDRVAVGGYGATVRYVGNVEGHGGVWVGVEWDDPRRGKHDGLVNGVRAPKGGSLVKIQNVSPGVDLLTAILKRYADDIDENVFVVSSKAVELVGMQSTSMKQSNVHRLSHIVLESCAVAKPPPAICAPFKRCVSLNLFNNLLRHWDDVHEILKFFPALRELVLRKNRMEPAGEGPAWQDVDHLHDLIISDCELTSESAINILHFLPSLRSVYAVANRLSTFRVPDLSANITSLDLGSNPLRCLSNISGNLTRLEKLSVADCGIERLVVSEGQFPSLSILNIKENVISDWSSINQLQKIPKLSVLYMDCENLSCVPGIDVHEVVIAKLSKLIDLNRFDVSSVERQSAEVRFLDKYFAAEDAVKADHLNDIERLKKIHGTGASAPESRGLDVLSLAPKGGSLVKIQNVSPGVDLLTAILKRYADDIDENVFVVSSKAVELVGMQSTSMKQSNVHRLSHIVLESCAVAKPPPATCAPFKRCVSLNLFNNLLRHWDDVHEILKYFPALRELVLRKNRMEPAGQGPAWQDVDHLHDLIISDCELTSESAINILHFLPSLRSVYAVANRLSTFRIPELSANITSLDLGSNPLRLEKLSVADCGIEKLLVSEGQFPSLSILNIKENVISDWSSINQLQKIPKLSVLYMDCENLSCVPGIDVHEVVIAKLSKLIDLNRFDVSSVERQSAEVRFLDKYFAAEDAVKADHLNDIERLKKIHGTGASAPKSRGLDVLSLSICYDGKTVKRRLPLAITVQKLTEMKTEREAKWERALRDKDLCLQIIMTTDSISKPTPKQIYRHIIRCGVRLSAKNRTVCSAIMMMHRLLEREIGSTVCNYTLATTCLVLATKFEEDRDIGVRDVINASHRILHPNGDPAKLDDHMYETLATTCLVLATKFEEDRDIGVRDVINASHRILHPDGDPAKLDDHMYEVRKGISELTFIVLRELNFDLSFGHPFDLLAAYLDILRSWMPNEFSEYTIADSCSAMLRDCFSDPDLVLSHSSSSLVIAVISLVLKGIDVDVPHSRDWYEVLHKSMTEQRLRKIEAEIITDVYGLELRSE</sequence>
<keyword evidence="2" id="KW-0195">Cyclin</keyword>
<gene>
    <name evidence="5" type="ORF">ANCDUO_09660</name>
</gene>
<dbReference type="GO" id="GO:0016538">
    <property type="term" value="F:cyclin-dependent protein serine/threonine kinase regulator activity"/>
    <property type="evidence" value="ECO:0007669"/>
    <property type="project" value="InterPro"/>
</dbReference>
<evidence type="ECO:0000313" key="6">
    <source>
        <dbReference type="Proteomes" id="UP000054047"/>
    </source>
</evidence>
<dbReference type="AlphaFoldDB" id="A0A0C2CT95"/>
<accession>A0A0C2CT95</accession>
<evidence type="ECO:0000259" key="4">
    <source>
        <dbReference type="PROSITE" id="PS50245"/>
    </source>
</evidence>
<evidence type="ECO:0000256" key="3">
    <source>
        <dbReference type="ARBA" id="ARBA00030180"/>
    </source>
</evidence>
<dbReference type="Proteomes" id="UP000054047">
    <property type="component" value="Unassembled WGS sequence"/>
</dbReference>
<name>A0A0C2CT95_9BILA</name>
<dbReference type="EMBL" id="KN731284">
    <property type="protein sequence ID" value="KIH60098.1"/>
    <property type="molecule type" value="Genomic_DNA"/>
</dbReference>
<evidence type="ECO:0000256" key="1">
    <source>
        <dbReference type="ARBA" id="ARBA00015004"/>
    </source>
</evidence>